<dbReference type="InterPro" id="IPR022090">
    <property type="entry name" value="DUF3634"/>
</dbReference>
<evidence type="ECO:0000313" key="2">
    <source>
        <dbReference type="EMBL" id="ROO24946.1"/>
    </source>
</evidence>
<name>A0A423PHJ1_9GAMM</name>
<accession>A0A423PHJ1</accession>
<dbReference type="Pfam" id="PF12321">
    <property type="entry name" value="DUF3634"/>
    <property type="match status" value="1"/>
</dbReference>
<dbReference type="EMBL" id="AYKH01000040">
    <property type="protein sequence ID" value="ROO24946.1"/>
    <property type="molecule type" value="Genomic_DNA"/>
</dbReference>
<reference evidence="2 3" key="1">
    <citation type="submission" date="2013-10" db="EMBL/GenBank/DDBJ databases">
        <title>Salinisphaera orenii MK-B5 Genome Sequencing.</title>
        <authorList>
            <person name="Lai Q."/>
            <person name="Li C."/>
            <person name="Shao Z."/>
        </authorList>
    </citation>
    <scope>NUCLEOTIDE SEQUENCE [LARGE SCALE GENOMIC DNA]</scope>
    <source>
        <strain evidence="2 3">MK-B5</strain>
    </source>
</reference>
<evidence type="ECO:0000256" key="1">
    <source>
        <dbReference type="SAM" id="MobiDB-lite"/>
    </source>
</evidence>
<proteinExistence type="predicted"/>
<gene>
    <name evidence="2" type="ORF">SAOR_13235</name>
</gene>
<feature type="region of interest" description="Disordered" evidence="1">
    <location>
        <begin position="73"/>
        <end position="92"/>
    </location>
</feature>
<sequence>MLGRFRVLYKLRIDADGVHVLVGRPPASFLAAVRDIAGLHGIDRGEIACRGRGRHMRLRFSDSFPTRGRQAIRNMWSPPTAPGPGGGRRASG</sequence>
<dbReference type="Proteomes" id="UP000283993">
    <property type="component" value="Unassembled WGS sequence"/>
</dbReference>
<keyword evidence="3" id="KW-1185">Reference proteome</keyword>
<feature type="compositionally biased region" description="Gly residues" evidence="1">
    <location>
        <begin position="83"/>
        <end position="92"/>
    </location>
</feature>
<dbReference type="AlphaFoldDB" id="A0A423PHJ1"/>
<evidence type="ECO:0000313" key="3">
    <source>
        <dbReference type="Proteomes" id="UP000283993"/>
    </source>
</evidence>
<organism evidence="2 3">
    <name type="scientific">Salinisphaera orenii MK-B5</name>
    <dbReference type="NCBI Taxonomy" id="856730"/>
    <lineage>
        <taxon>Bacteria</taxon>
        <taxon>Pseudomonadati</taxon>
        <taxon>Pseudomonadota</taxon>
        <taxon>Gammaproteobacteria</taxon>
        <taxon>Salinisphaerales</taxon>
        <taxon>Salinisphaeraceae</taxon>
        <taxon>Salinisphaera</taxon>
    </lineage>
</organism>
<protein>
    <submittedName>
        <fullName evidence="2">Uncharacterized protein</fullName>
    </submittedName>
</protein>
<comment type="caution">
    <text evidence="2">The sequence shown here is derived from an EMBL/GenBank/DDBJ whole genome shotgun (WGS) entry which is preliminary data.</text>
</comment>